<evidence type="ECO:0000256" key="1">
    <source>
        <dbReference type="SAM" id="Coils"/>
    </source>
</evidence>
<feature type="domain" description="Sulfatase-modifying factor enzyme-like" evidence="2">
    <location>
        <begin position="68"/>
        <end position="261"/>
    </location>
</feature>
<accession>A0ABU5GVI6</accession>
<organism evidence="3 4">
    <name type="scientific">Denitrificimonas halotolerans</name>
    <dbReference type="NCBI Taxonomy" id="3098930"/>
    <lineage>
        <taxon>Bacteria</taxon>
        <taxon>Pseudomonadati</taxon>
        <taxon>Pseudomonadota</taxon>
        <taxon>Gammaproteobacteria</taxon>
        <taxon>Pseudomonadales</taxon>
        <taxon>Pseudomonadaceae</taxon>
        <taxon>Denitrificimonas</taxon>
    </lineage>
</organism>
<dbReference type="PANTHER" id="PTHR23150">
    <property type="entry name" value="SULFATASE MODIFYING FACTOR 1, 2"/>
    <property type="match status" value="1"/>
</dbReference>
<evidence type="ECO:0000313" key="3">
    <source>
        <dbReference type="EMBL" id="MDY7220306.1"/>
    </source>
</evidence>
<reference evidence="3 4" key="1">
    <citation type="submission" date="2023-12" db="EMBL/GenBank/DDBJ databases">
        <title>Denitrificimonas halotolerans sp. nov.,a novel species isolated from landfill leachate.</title>
        <authorList>
            <person name="Wang S."/>
        </authorList>
    </citation>
    <scope>NUCLEOTIDE SEQUENCE [LARGE SCALE GENOMIC DNA]</scope>
    <source>
        <strain evidence="3 4">JX-1</strain>
    </source>
</reference>
<protein>
    <submittedName>
        <fullName evidence="3">SUMF1/EgtB/PvdO family nonheme iron enzyme</fullName>
    </submittedName>
</protein>
<dbReference type="RefSeq" id="WP_321554403.1">
    <property type="nucleotide sequence ID" value="NZ_JAXIVU010000024.1"/>
</dbReference>
<keyword evidence="1" id="KW-0175">Coiled coil</keyword>
<evidence type="ECO:0000259" key="2">
    <source>
        <dbReference type="Pfam" id="PF03781"/>
    </source>
</evidence>
<feature type="coiled-coil region" evidence="1">
    <location>
        <begin position="308"/>
        <end position="335"/>
    </location>
</feature>
<dbReference type="InterPro" id="IPR051043">
    <property type="entry name" value="Sulfatase_Mod_Factor_Kinase"/>
</dbReference>
<dbReference type="InterPro" id="IPR016187">
    <property type="entry name" value="CTDL_fold"/>
</dbReference>
<name>A0ABU5GVI6_9GAMM</name>
<sequence length="470" mass="53054">MPCGGAMAFRKVMIPVAGPLDDYAIELGQKNEEWGYVEYTRPEFIAGSFTEKGNKSRYYLMAKYETTELQYKAMQGEACVKSSNKLRLPVVNNSWFSAVQAADKYNLWLRENAPQSLPTEDGVQGYLRLPTEVEWEFAARGGINVVTSEFRDLRYPMEEGINSYEWFAGAQSANGKLQLSGLLKPNPLGLHDMLGNASEMMFESFRLNKINRSHGQAGGYIVRGGNYLTQQADITNTSRREEPYYSATGEQTQKTHGFRLVLTAPVLTSRERVASINDSWKRLGTGNENDGSKKTTADLAKITANVEDSALKEQLEKVERQLRSSNQMQKESENKAIQASLQLGAFLCTKMLDDGLFVEHLETSYGNYCSNEMYNDRCPGLKEKLDAQKDSLGKLQNYYASSLIEASRYGLSAFTEQVPVMENIIDTNLHLKSLKPFLTTHWQHQQFYLKTQQIKKSAWLNDCKALAVQK</sequence>
<dbReference type="Gene3D" id="3.90.1580.10">
    <property type="entry name" value="paralog of FGE (formylglycine-generating enzyme)"/>
    <property type="match status" value="1"/>
</dbReference>
<dbReference type="SUPFAM" id="SSF56436">
    <property type="entry name" value="C-type lectin-like"/>
    <property type="match status" value="1"/>
</dbReference>
<dbReference type="Pfam" id="PF03781">
    <property type="entry name" value="FGE-sulfatase"/>
    <property type="match status" value="1"/>
</dbReference>
<comment type="caution">
    <text evidence="3">The sequence shown here is derived from an EMBL/GenBank/DDBJ whole genome shotgun (WGS) entry which is preliminary data.</text>
</comment>
<dbReference type="Proteomes" id="UP001294570">
    <property type="component" value="Unassembled WGS sequence"/>
</dbReference>
<proteinExistence type="predicted"/>
<evidence type="ECO:0000313" key="4">
    <source>
        <dbReference type="Proteomes" id="UP001294570"/>
    </source>
</evidence>
<dbReference type="EMBL" id="JAXIVU010000024">
    <property type="protein sequence ID" value="MDY7220306.1"/>
    <property type="molecule type" value="Genomic_DNA"/>
</dbReference>
<dbReference type="InterPro" id="IPR005532">
    <property type="entry name" value="SUMF_dom"/>
</dbReference>
<dbReference type="InterPro" id="IPR042095">
    <property type="entry name" value="SUMF_sf"/>
</dbReference>
<dbReference type="PANTHER" id="PTHR23150:SF19">
    <property type="entry name" value="FORMYLGLYCINE-GENERATING ENZYME"/>
    <property type="match status" value="1"/>
</dbReference>
<keyword evidence="4" id="KW-1185">Reference proteome</keyword>
<gene>
    <name evidence="3" type="ORF">TOI97_12105</name>
</gene>